<feature type="transmembrane region" description="Helical" evidence="13">
    <location>
        <begin position="425"/>
        <end position="443"/>
    </location>
</feature>
<dbReference type="Proteomes" id="UP001149813">
    <property type="component" value="Unassembled WGS sequence"/>
</dbReference>
<evidence type="ECO:0000256" key="4">
    <source>
        <dbReference type="ARBA" id="ARBA00004496"/>
    </source>
</evidence>
<evidence type="ECO:0000256" key="12">
    <source>
        <dbReference type="SAM" id="MobiDB-lite"/>
    </source>
</evidence>
<feature type="domain" description="Proteasome alpha-type subunits" evidence="14">
    <location>
        <begin position="441"/>
        <end position="463"/>
    </location>
</feature>
<sequence>MSIQSEQQPGQQQSQPLLGSPSVTASSSASNSDHPAAGEQGYGTVARSGPEGSPEVRNLTSSTEVFFHIFCILAGTGILQLPYALKEGGWAGIFYIVLVAFISTYCGNIVVKCLYCTPGKRLKSYSQIVEVAFGSTGRQVVRLLKDFNLLGVFGVYIVLAGININSLLAGTALDQLGVQFWIIVSSLMVWAVIVLAREVHDVFLLSIFGTLTMVATVVIIVWLGLVDLDYQEVRPPTKLVDLKLAPISMASICFSFGGNLNWPDLEASMKSPKQWSKTLSLATAFTAFIYICIAAVGYGVYGDLVKSPIMLSLPPGIPVVVANAMMTAHVLLASPILLTSVFSEAERDLDFHSASLSPRRQWVYRAVFRSIVMLTLTLVAVFVSDFSKGVSILGAVAESMVIFVIPIVCYIKLFRDKRAFTRTEYMWCGLIVTIGLMCLIYDLSVSTYSPDGRVFQVEYAQKAVDNSGTAIGLRVKDGVVLAVEKIKHSRLLVPNSNKRIMTAGTHIGVASAGWMSDTRHLVKRAREEARHYNSTYKSPIPANIIAERMGMYVQAYTLYSAVRPFGVSTLLATMDADGPQLYMIEPSGQYMGYHGCAVGKGKQAAKTEIEKLNLETLSVRDAVKEAARIIYSVHDSSKDKLFELELSWVCAESGRVHTHVPQDLFDEAVEYAENADASDDEDDEMDDDE</sequence>
<dbReference type="GO" id="GO:0005737">
    <property type="term" value="C:cytoplasm"/>
    <property type="evidence" value="ECO:0007669"/>
    <property type="project" value="UniProtKB-SubCell"/>
</dbReference>
<evidence type="ECO:0000313" key="15">
    <source>
        <dbReference type="EMBL" id="KAJ1720387.1"/>
    </source>
</evidence>
<feature type="transmembrane region" description="Helical" evidence="13">
    <location>
        <begin position="202"/>
        <end position="224"/>
    </location>
</feature>
<feature type="transmembrane region" description="Helical" evidence="13">
    <location>
        <begin position="282"/>
        <end position="301"/>
    </location>
</feature>
<feature type="transmembrane region" description="Helical" evidence="13">
    <location>
        <begin position="362"/>
        <end position="383"/>
    </location>
</feature>
<evidence type="ECO:0000256" key="13">
    <source>
        <dbReference type="SAM" id="Phobius"/>
    </source>
</evidence>
<feature type="transmembrane region" description="Helical" evidence="13">
    <location>
        <begin position="91"/>
        <end position="115"/>
    </location>
</feature>
<comment type="function">
    <text evidence="1">The proteasome is a multicatalytic proteinase complex which is characterized by its ability to cleave peptides with Arg, Phe, Tyr, Leu, and Glu adjacent to the leaving group at neutral or slightly basic pH. The proteasome has an ATP-dependent proteolytic activity.</text>
</comment>
<evidence type="ECO:0000256" key="10">
    <source>
        <dbReference type="ARBA" id="ARBA00023242"/>
    </source>
</evidence>
<feature type="transmembrane region" description="Helical" evidence="13">
    <location>
        <begin position="65"/>
        <end position="85"/>
    </location>
</feature>
<dbReference type="GO" id="GO:0005634">
    <property type="term" value="C:nucleus"/>
    <property type="evidence" value="ECO:0007669"/>
    <property type="project" value="UniProtKB-SubCell"/>
</dbReference>
<dbReference type="OrthoDB" id="40134at2759"/>
<evidence type="ECO:0000313" key="16">
    <source>
        <dbReference type="Proteomes" id="UP001149813"/>
    </source>
</evidence>
<evidence type="ECO:0000256" key="5">
    <source>
        <dbReference type="ARBA" id="ARBA00022490"/>
    </source>
</evidence>
<organism evidence="15 16">
    <name type="scientific">Coemansia erecta</name>
    <dbReference type="NCBI Taxonomy" id="147472"/>
    <lineage>
        <taxon>Eukaryota</taxon>
        <taxon>Fungi</taxon>
        <taxon>Fungi incertae sedis</taxon>
        <taxon>Zoopagomycota</taxon>
        <taxon>Kickxellomycotina</taxon>
        <taxon>Kickxellomycetes</taxon>
        <taxon>Kickxellales</taxon>
        <taxon>Kickxellaceae</taxon>
        <taxon>Coemansia</taxon>
    </lineage>
</organism>
<dbReference type="EC" id="3.4.25.1" evidence="15"/>
<dbReference type="GO" id="GO:0016787">
    <property type="term" value="F:hydrolase activity"/>
    <property type="evidence" value="ECO:0007669"/>
    <property type="project" value="UniProtKB-KW"/>
</dbReference>
<evidence type="ECO:0000256" key="6">
    <source>
        <dbReference type="ARBA" id="ARBA00022692"/>
    </source>
</evidence>
<dbReference type="PANTHER" id="PTHR11599">
    <property type="entry name" value="PROTEASOME SUBUNIT ALPHA/BETA"/>
    <property type="match status" value="1"/>
</dbReference>
<evidence type="ECO:0000256" key="11">
    <source>
        <dbReference type="PROSITE-ProRule" id="PRU00808"/>
    </source>
</evidence>
<dbReference type="FunFam" id="3.60.20.10:FF:000007">
    <property type="entry name" value="Proteasome subunit alpha type"/>
    <property type="match status" value="1"/>
</dbReference>
<evidence type="ECO:0000259" key="14">
    <source>
        <dbReference type="PROSITE" id="PS00388"/>
    </source>
</evidence>
<feature type="transmembrane region" description="Helical" evidence="13">
    <location>
        <begin position="147"/>
        <end position="164"/>
    </location>
</feature>
<keyword evidence="15" id="KW-0378">Hydrolase</keyword>
<name>A0A9W8CR18_9FUNG</name>
<protein>
    <submittedName>
        <fullName evidence="15">Proteasome subunit alpha type-7</fullName>
        <ecNumber evidence="15">3.4.25.1</ecNumber>
    </submittedName>
</protein>
<feature type="transmembrane region" description="Helical" evidence="13">
    <location>
        <begin position="176"/>
        <end position="195"/>
    </location>
</feature>
<dbReference type="CDD" id="cd03751">
    <property type="entry name" value="proteasome_alpha_type_3"/>
    <property type="match status" value="1"/>
</dbReference>
<evidence type="ECO:0000256" key="8">
    <source>
        <dbReference type="ARBA" id="ARBA00022989"/>
    </source>
</evidence>
<dbReference type="PROSITE" id="PS00388">
    <property type="entry name" value="PROTEASOME_ALPHA_1"/>
    <property type="match status" value="1"/>
</dbReference>
<dbReference type="SUPFAM" id="SSF56235">
    <property type="entry name" value="N-terminal nucleophile aminohydrolases (Ntn hydrolases)"/>
    <property type="match status" value="1"/>
</dbReference>
<dbReference type="PROSITE" id="PS51475">
    <property type="entry name" value="PROTEASOME_ALPHA_2"/>
    <property type="match status" value="1"/>
</dbReference>
<evidence type="ECO:0000256" key="9">
    <source>
        <dbReference type="ARBA" id="ARBA00023136"/>
    </source>
</evidence>
<evidence type="ECO:0000256" key="2">
    <source>
        <dbReference type="ARBA" id="ARBA00004123"/>
    </source>
</evidence>
<dbReference type="InterPro" id="IPR000426">
    <property type="entry name" value="Proteasome_asu_N"/>
</dbReference>
<dbReference type="InterPro" id="IPR050115">
    <property type="entry name" value="Proteasome_alpha"/>
</dbReference>
<feature type="transmembrane region" description="Helical" evidence="13">
    <location>
        <begin position="389"/>
        <end position="413"/>
    </location>
</feature>
<comment type="caution">
    <text evidence="15">The sequence shown here is derived from an EMBL/GenBank/DDBJ whole genome shotgun (WGS) entry which is preliminary data.</text>
</comment>
<accession>A0A9W8CR18</accession>
<comment type="subcellular location">
    <subcellularLocation>
        <location evidence="4">Cytoplasm</location>
    </subcellularLocation>
    <subcellularLocation>
        <location evidence="3">Membrane</location>
    </subcellularLocation>
    <subcellularLocation>
        <location evidence="2">Nucleus</location>
    </subcellularLocation>
</comment>
<keyword evidence="5" id="KW-0963">Cytoplasm</keyword>
<feature type="region of interest" description="Disordered" evidence="12">
    <location>
        <begin position="1"/>
        <end position="57"/>
    </location>
</feature>
<dbReference type="InterPro" id="IPR029055">
    <property type="entry name" value="Ntn_hydrolases_N"/>
</dbReference>
<feature type="transmembrane region" description="Helical" evidence="13">
    <location>
        <begin position="244"/>
        <end position="262"/>
    </location>
</feature>
<dbReference type="GO" id="GO:0019773">
    <property type="term" value="C:proteasome core complex, alpha-subunit complex"/>
    <property type="evidence" value="ECO:0007669"/>
    <property type="project" value="UniProtKB-UniRule"/>
</dbReference>
<dbReference type="SMART" id="SM00948">
    <property type="entry name" value="Proteasome_A_N"/>
    <property type="match status" value="1"/>
</dbReference>
<dbReference type="InterPro" id="IPR013057">
    <property type="entry name" value="AA_transpt_TM"/>
</dbReference>
<dbReference type="GO" id="GO:0016020">
    <property type="term" value="C:membrane"/>
    <property type="evidence" value="ECO:0007669"/>
    <property type="project" value="UniProtKB-SubCell"/>
</dbReference>
<feature type="compositionally biased region" description="Low complexity" evidence="12">
    <location>
        <begin position="1"/>
        <end position="37"/>
    </location>
</feature>
<feature type="transmembrane region" description="Helical" evidence="13">
    <location>
        <begin position="321"/>
        <end position="342"/>
    </location>
</feature>
<dbReference type="Pfam" id="PF01490">
    <property type="entry name" value="Aa_trans"/>
    <property type="match status" value="1"/>
</dbReference>
<keyword evidence="9 13" id="KW-0472">Membrane</keyword>
<evidence type="ECO:0000256" key="1">
    <source>
        <dbReference type="ARBA" id="ARBA00002000"/>
    </source>
</evidence>
<dbReference type="Pfam" id="PF00227">
    <property type="entry name" value="Proteasome"/>
    <property type="match status" value="1"/>
</dbReference>
<evidence type="ECO:0000256" key="7">
    <source>
        <dbReference type="ARBA" id="ARBA00022942"/>
    </source>
</evidence>
<dbReference type="InterPro" id="IPR001353">
    <property type="entry name" value="Proteasome_sua/b"/>
</dbReference>
<proteinExistence type="inferred from homology"/>
<gene>
    <name evidence="15" type="primary">PRE10</name>
    <name evidence="15" type="ORF">LPJ53_004979</name>
</gene>
<keyword evidence="10" id="KW-0539">Nucleus</keyword>
<keyword evidence="8 13" id="KW-1133">Transmembrane helix</keyword>
<dbReference type="Gene3D" id="3.60.20.10">
    <property type="entry name" value="Glutamine Phosphoribosylpyrophosphate, subunit 1, domain 1"/>
    <property type="match status" value="1"/>
</dbReference>
<reference evidence="15" key="1">
    <citation type="submission" date="2022-07" db="EMBL/GenBank/DDBJ databases">
        <title>Phylogenomic reconstructions and comparative analyses of Kickxellomycotina fungi.</title>
        <authorList>
            <person name="Reynolds N.K."/>
            <person name="Stajich J.E."/>
            <person name="Barry K."/>
            <person name="Grigoriev I.V."/>
            <person name="Crous P."/>
            <person name="Smith M.E."/>
        </authorList>
    </citation>
    <scope>NUCLEOTIDE SEQUENCE</scope>
    <source>
        <strain evidence="15">NBRC 32514</strain>
    </source>
</reference>
<dbReference type="GO" id="GO:0006511">
    <property type="term" value="P:ubiquitin-dependent protein catabolic process"/>
    <property type="evidence" value="ECO:0007669"/>
    <property type="project" value="InterPro"/>
</dbReference>
<dbReference type="EMBL" id="JANBOJ010000264">
    <property type="protein sequence ID" value="KAJ1720387.1"/>
    <property type="molecule type" value="Genomic_DNA"/>
</dbReference>
<keyword evidence="7 11" id="KW-0647">Proteasome</keyword>
<comment type="similarity">
    <text evidence="11">Belongs to the peptidase T1A family.</text>
</comment>
<keyword evidence="16" id="KW-1185">Reference proteome</keyword>
<dbReference type="AlphaFoldDB" id="A0A9W8CR18"/>
<evidence type="ECO:0000256" key="3">
    <source>
        <dbReference type="ARBA" id="ARBA00004370"/>
    </source>
</evidence>
<keyword evidence="6 13" id="KW-0812">Transmembrane</keyword>
<dbReference type="InterPro" id="IPR023332">
    <property type="entry name" value="Proteasome_alpha-type"/>
</dbReference>